<organism evidence="3 4">
    <name type="scientific">Allostreptomyces psammosilenae</name>
    <dbReference type="NCBI Taxonomy" id="1892865"/>
    <lineage>
        <taxon>Bacteria</taxon>
        <taxon>Bacillati</taxon>
        <taxon>Actinomycetota</taxon>
        <taxon>Actinomycetes</taxon>
        <taxon>Kitasatosporales</taxon>
        <taxon>Streptomycetaceae</taxon>
        <taxon>Allostreptomyces</taxon>
    </lineage>
</organism>
<feature type="domain" description="DUF4439" evidence="2">
    <location>
        <begin position="22"/>
        <end position="152"/>
    </location>
</feature>
<dbReference type="InterPro" id="IPR012347">
    <property type="entry name" value="Ferritin-like"/>
</dbReference>
<evidence type="ECO:0000256" key="1">
    <source>
        <dbReference type="SAM" id="MobiDB-lite"/>
    </source>
</evidence>
<dbReference type="SUPFAM" id="SSF47240">
    <property type="entry name" value="Ferritin-like"/>
    <property type="match status" value="1"/>
</dbReference>
<comment type="caution">
    <text evidence="3">The sequence shown here is derived from an EMBL/GenBank/DDBJ whole genome shotgun (WGS) entry which is preliminary data.</text>
</comment>
<protein>
    <recommendedName>
        <fullName evidence="2">DUF4439 domain-containing protein</fullName>
    </recommendedName>
</protein>
<dbReference type="InterPro" id="IPR029447">
    <property type="entry name" value="DUF4439"/>
</dbReference>
<feature type="region of interest" description="Disordered" evidence="1">
    <location>
        <begin position="144"/>
        <end position="175"/>
    </location>
</feature>
<dbReference type="CDD" id="cd00657">
    <property type="entry name" value="Ferritin_like"/>
    <property type="match status" value="1"/>
</dbReference>
<keyword evidence="4" id="KW-1185">Reference proteome</keyword>
<reference evidence="3 4" key="1">
    <citation type="submission" date="2020-07" db="EMBL/GenBank/DDBJ databases">
        <title>Sequencing the genomes of 1000 actinobacteria strains.</title>
        <authorList>
            <person name="Klenk H.-P."/>
        </authorList>
    </citation>
    <scope>NUCLEOTIDE SEQUENCE [LARGE SCALE GENOMIC DNA]</scope>
    <source>
        <strain evidence="3 4">DSM 42178</strain>
    </source>
</reference>
<evidence type="ECO:0000313" key="4">
    <source>
        <dbReference type="Proteomes" id="UP000567795"/>
    </source>
</evidence>
<feature type="compositionally biased region" description="Low complexity" evidence="1">
    <location>
        <begin position="156"/>
        <end position="175"/>
    </location>
</feature>
<dbReference type="Pfam" id="PF14530">
    <property type="entry name" value="DUF4439"/>
    <property type="match status" value="1"/>
</dbReference>
<name>A0A853ADC0_9ACTN</name>
<dbReference type="Proteomes" id="UP000567795">
    <property type="component" value="Unassembled WGS sequence"/>
</dbReference>
<dbReference type="InterPro" id="IPR009078">
    <property type="entry name" value="Ferritin-like_SF"/>
</dbReference>
<dbReference type="RefSeq" id="WP_179817251.1">
    <property type="nucleotide sequence ID" value="NZ_JACBZD010000002.1"/>
</dbReference>
<dbReference type="Gene3D" id="1.20.1260.10">
    <property type="match status" value="1"/>
</dbReference>
<accession>A0A853ADC0</accession>
<sequence length="175" mass="17764">MIGRSATPSPAPTRQPDNALPALQAALAGEHAAVYGYGVAGALLSGADEEEARVALAAHQERREALSHSIRQLGGQPEAAAPAYQLPFEVADADSARRLATHLEEGVAAAEADVVFTTVADLRLAAAEALREATVRAVRWRGGTVAFPGLPEREPGAGPSGSSAPSASATRPGGA</sequence>
<dbReference type="AlphaFoldDB" id="A0A853ADC0"/>
<evidence type="ECO:0000313" key="3">
    <source>
        <dbReference type="EMBL" id="NYI08438.1"/>
    </source>
</evidence>
<evidence type="ECO:0000259" key="2">
    <source>
        <dbReference type="Pfam" id="PF14530"/>
    </source>
</evidence>
<gene>
    <name evidence="3" type="ORF">FHU37_005467</name>
</gene>
<dbReference type="EMBL" id="JACBZD010000002">
    <property type="protein sequence ID" value="NYI08438.1"/>
    <property type="molecule type" value="Genomic_DNA"/>
</dbReference>
<proteinExistence type="predicted"/>